<dbReference type="PANTHER" id="PTHR45138">
    <property type="entry name" value="REGULATORY COMPONENTS OF SENSORY TRANSDUCTION SYSTEM"/>
    <property type="match status" value="1"/>
</dbReference>
<dbReference type="InterPro" id="IPR035965">
    <property type="entry name" value="PAS-like_dom_sf"/>
</dbReference>
<sequence length="311" mass="34195">MVTLQAFQPLIDTVQGSLLLASPEDGRIYCANQLACILLASPQSELLKSSVYDFLPDKTEAYNICRELAGNNMIYNRGMQLSTGTGRMFDVQLSARRILLDQVPLLVVSFSDRTEAKVLGQLLDFERQLVERSLSIVKTLKEEGRQSEDEDKLTGVVGMHRLMSSAHAETSRAKRYGGNLSSLALELVNIPEMVPREDDGSAYSHLIRLAGSLCLQSSRDSDLVARRSANTFVILLPQTPISGAHEMGRRLIKSLRQLTFLYQGAENQAAACIGISTLRPEETSPAPMLERLEDALAKARAGGANYIIELP</sequence>
<dbReference type="KEGG" id="cvc:BKX93_21565"/>
<proteinExistence type="predicted"/>
<dbReference type="Pfam" id="PF00990">
    <property type="entry name" value="GGDEF"/>
    <property type="match status" value="1"/>
</dbReference>
<dbReference type="InterPro" id="IPR043128">
    <property type="entry name" value="Rev_trsase/Diguanyl_cyclase"/>
</dbReference>
<dbReference type="Proteomes" id="UP000178776">
    <property type="component" value="Chromosome"/>
</dbReference>
<comment type="catalytic activity">
    <reaction evidence="2">
        <text>2 GTP = 3',3'-c-di-GMP + 2 diphosphate</text>
        <dbReference type="Rhea" id="RHEA:24898"/>
        <dbReference type="ChEBI" id="CHEBI:33019"/>
        <dbReference type="ChEBI" id="CHEBI:37565"/>
        <dbReference type="ChEBI" id="CHEBI:58805"/>
        <dbReference type="EC" id="2.7.7.65"/>
    </reaction>
</comment>
<dbReference type="InterPro" id="IPR000160">
    <property type="entry name" value="GGDEF_dom"/>
</dbReference>
<organism evidence="3 4">
    <name type="scientific">Chromobacterium vaccinii</name>
    <dbReference type="NCBI Taxonomy" id="1108595"/>
    <lineage>
        <taxon>Bacteria</taxon>
        <taxon>Pseudomonadati</taxon>
        <taxon>Pseudomonadota</taxon>
        <taxon>Betaproteobacteria</taxon>
        <taxon>Neisseriales</taxon>
        <taxon>Chromobacteriaceae</taxon>
        <taxon>Chromobacterium</taxon>
    </lineage>
</organism>
<dbReference type="InterPro" id="IPR000014">
    <property type="entry name" value="PAS"/>
</dbReference>
<protein>
    <recommendedName>
        <fullName evidence="1">diguanylate cyclase</fullName>
        <ecNumber evidence="1">2.7.7.65</ecNumber>
    </recommendedName>
</protein>
<reference evidence="3 4" key="1">
    <citation type="submission" date="2016-10" db="EMBL/GenBank/DDBJ databases">
        <title>Chromobacterium muskegensis sp. nov., an insecticidal bacterium isolated from Sphagnum bogs.</title>
        <authorList>
            <person name="Sparks M.E."/>
            <person name="Blackburn M.B."/>
            <person name="Gundersen-Rindal D.E."/>
            <person name="Mitchell A."/>
            <person name="Farrar R."/>
            <person name="Kuhar D."/>
        </authorList>
    </citation>
    <scope>NUCLEOTIDE SEQUENCE [LARGE SCALE GENOMIC DNA]</scope>
    <source>
        <strain evidence="3 4">21-1</strain>
    </source>
</reference>
<dbReference type="NCBIfam" id="TIGR00254">
    <property type="entry name" value="GGDEF"/>
    <property type="match status" value="1"/>
</dbReference>
<dbReference type="EMBL" id="CP017707">
    <property type="protein sequence ID" value="AOZ52336.1"/>
    <property type="molecule type" value="Genomic_DNA"/>
</dbReference>
<dbReference type="GO" id="GO:0043709">
    <property type="term" value="P:cell adhesion involved in single-species biofilm formation"/>
    <property type="evidence" value="ECO:0007669"/>
    <property type="project" value="TreeGrafter"/>
</dbReference>
<evidence type="ECO:0000313" key="4">
    <source>
        <dbReference type="Proteomes" id="UP000178776"/>
    </source>
</evidence>
<dbReference type="EC" id="2.7.7.65" evidence="1"/>
<dbReference type="GeneID" id="68843788"/>
<dbReference type="PROSITE" id="PS50887">
    <property type="entry name" value="GGDEF"/>
    <property type="match status" value="1"/>
</dbReference>
<dbReference type="SUPFAM" id="SSF55785">
    <property type="entry name" value="PYP-like sensor domain (PAS domain)"/>
    <property type="match status" value="1"/>
</dbReference>
<gene>
    <name evidence="3" type="ORF">BKX93_21565</name>
</gene>
<accession>A0A1D9LM24</accession>
<dbReference type="GO" id="GO:0005886">
    <property type="term" value="C:plasma membrane"/>
    <property type="evidence" value="ECO:0007669"/>
    <property type="project" value="TreeGrafter"/>
</dbReference>
<dbReference type="RefSeq" id="WP_046157467.1">
    <property type="nucleotide sequence ID" value="NZ_CP017707.1"/>
</dbReference>
<dbReference type="SMART" id="SM00267">
    <property type="entry name" value="GGDEF"/>
    <property type="match status" value="1"/>
</dbReference>
<dbReference type="InterPro" id="IPR050469">
    <property type="entry name" value="Diguanylate_Cyclase"/>
</dbReference>
<dbReference type="Gene3D" id="3.30.450.20">
    <property type="entry name" value="PAS domain"/>
    <property type="match status" value="1"/>
</dbReference>
<dbReference type="Gene3D" id="3.30.70.270">
    <property type="match status" value="1"/>
</dbReference>
<dbReference type="SUPFAM" id="SSF55073">
    <property type="entry name" value="Nucleotide cyclase"/>
    <property type="match status" value="1"/>
</dbReference>
<dbReference type="AlphaFoldDB" id="A0A1D9LM24"/>
<dbReference type="CDD" id="cd00130">
    <property type="entry name" value="PAS"/>
    <property type="match status" value="1"/>
</dbReference>
<dbReference type="STRING" id="1108595.BKX93_21565"/>
<evidence type="ECO:0000256" key="1">
    <source>
        <dbReference type="ARBA" id="ARBA00012528"/>
    </source>
</evidence>
<dbReference type="CDD" id="cd01949">
    <property type="entry name" value="GGDEF"/>
    <property type="match status" value="1"/>
</dbReference>
<dbReference type="PANTHER" id="PTHR45138:SF9">
    <property type="entry name" value="DIGUANYLATE CYCLASE DGCM-RELATED"/>
    <property type="match status" value="1"/>
</dbReference>
<evidence type="ECO:0000313" key="3">
    <source>
        <dbReference type="EMBL" id="AOZ52336.1"/>
    </source>
</evidence>
<dbReference type="GO" id="GO:1902201">
    <property type="term" value="P:negative regulation of bacterial-type flagellum-dependent cell motility"/>
    <property type="evidence" value="ECO:0007669"/>
    <property type="project" value="TreeGrafter"/>
</dbReference>
<name>A0A1D9LM24_9NEIS</name>
<dbReference type="GO" id="GO:0052621">
    <property type="term" value="F:diguanylate cyclase activity"/>
    <property type="evidence" value="ECO:0007669"/>
    <property type="project" value="UniProtKB-EC"/>
</dbReference>
<dbReference type="InterPro" id="IPR029787">
    <property type="entry name" value="Nucleotide_cyclase"/>
</dbReference>
<evidence type="ECO:0000256" key="2">
    <source>
        <dbReference type="ARBA" id="ARBA00034247"/>
    </source>
</evidence>